<protein>
    <submittedName>
        <fullName evidence="1">Uncharacterized protein</fullName>
    </submittedName>
</protein>
<accession>A0A0R1MY87</accession>
<proteinExistence type="predicted"/>
<gene>
    <name evidence="1" type="ORF">FD09_GL002631</name>
</gene>
<comment type="caution">
    <text evidence="1">The sequence shown here is derived from an EMBL/GenBank/DDBJ whole genome shotgun (WGS) entry which is preliminary data.</text>
</comment>
<keyword evidence="2" id="KW-1185">Reference proteome</keyword>
<evidence type="ECO:0000313" key="1">
    <source>
        <dbReference type="EMBL" id="KRL13088.1"/>
    </source>
</evidence>
<organism evidence="1 2">
    <name type="scientific">Schleiferilactobacillus perolens DSM 12744</name>
    <dbReference type="NCBI Taxonomy" id="1423792"/>
    <lineage>
        <taxon>Bacteria</taxon>
        <taxon>Bacillati</taxon>
        <taxon>Bacillota</taxon>
        <taxon>Bacilli</taxon>
        <taxon>Lactobacillales</taxon>
        <taxon>Lactobacillaceae</taxon>
        <taxon>Schleiferilactobacillus</taxon>
    </lineage>
</organism>
<sequence>MREKMKETRFEKEYALTLNKILARFTMFDDVFGEYKRTVQKITRGRCLASENLKDLAGYWHQNCEQFHLFLERIGTTPAPAEFMKLHRTLLAEMRNYYNEVCTAQQAINWMQNSCCQTTLQSAFSELTEVKERIDETLEGINGVAM</sequence>
<dbReference type="OrthoDB" id="2315746at2"/>
<dbReference type="PATRIC" id="fig|1423792.3.peg.2681"/>
<name>A0A0R1MY87_9LACO</name>
<dbReference type="EMBL" id="AZEC01000005">
    <property type="protein sequence ID" value="KRL13088.1"/>
    <property type="molecule type" value="Genomic_DNA"/>
</dbReference>
<dbReference type="RefSeq" id="WP_057820095.1">
    <property type="nucleotide sequence ID" value="NZ_AZEC01000005.1"/>
</dbReference>
<reference evidence="1 2" key="1">
    <citation type="journal article" date="2015" name="Genome Announc.">
        <title>Expanding the biotechnology potential of lactobacilli through comparative genomics of 213 strains and associated genera.</title>
        <authorList>
            <person name="Sun Z."/>
            <person name="Harris H.M."/>
            <person name="McCann A."/>
            <person name="Guo C."/>
            <person name="Argimon S."/>
            <person name="Zhang W."/>
            <person name="Yang X."/>
            <person name="Jeffery I.B."/>
            <person name="Cooney J.C."/>
            <person name="Kagawa T.F."/>
            <person name="Liu W."/>
            <person name="Song Y."/>
            <person name="Salvetti E."/>
            <person name="Wrobel A."/>
            <person name="Rasinkangas P."/>
            <person name="Parkhill J."/>
            <person name="Rea M.C."/>
            <person name="O'Sullivan O."/>
            <person name="Ritari J."/>
            <person name="Douillard F.P."/>
            <person name="Paul Ross R."/>
            <person name="Yang R."/>
            <person name="Briner A.E."/>
            <person name="Felis G.E."/>
            <person name="de Vos W.M."/>
            <person name="Barrangou R."/>
            <person name="Klaenhammer T.R."/>
            <person name="Caufield P.W."/>
            <person name="Cui Y."/>
            <person name="Zhang H."/>
            <person name="O'Toole P.W."/>
        </authorList>
    </citation>
    <scope>NUCLEOTIDE SEQUENCE [LARGE SCALE GENOMIC DNA]</scope>
    <source>
        <strain evidence="1 2">DSM 12744</strain>
    </source>
</reference>
<dbReference type="AlphaFoldDB" id="A0A0R1MY87"/>
<dbReference type="Proteomes" id="UP000051330">
    <property type="component" value="Unassembled WGS sequence"/>
</dbReference>
<evidence type="ECO:0000313" key="2">
    <source>
        <dbReference type="Proteomes" id="UP000051330"/>
    </source>
</evidence>